<dbReference type="AlphaFoldDB" id="D8LZE0"/>
<reference evidence="1" key="1">
    <citation type="submission" date="2010-02" db="EMBL/GenBank/DDBJ databases">
        <title>Sequencing and annotation of the Blastocystis hominis genome.</title>
        <authorList>
            <person name="Wincker P."/>
        </authorList>
    </citation>
    <scope>NUCLEOTIDE SEQUENCE</scope>
    <source>
        <strain evidence="1">Singapore isolate B</strain>
    </source>
</reference>
<dbReference type="EMBL" id="FN668640">
    <property type="protein sequence ID" value="CBK21179.2"/>
    <property type="molecule type" value="Genomic_DNA"/>
</dbReference>
<dbReference type="GeneID" id="24918635"/>
<accession>D8LZE0</accession>
<evidence type="ECO:0000313" key="1">
    <source>
        <dbReference type="EMBL" id="CBK21179.2"/>
    </source>
</evidence>
<protein>
    <submittedName>
        <fullName evidence="1">Uncharacterized protein</fullName>
    </submittedName>
</protein>
<organism evidence="1">
    <name type="scientific">Blastocystis hominis</name>
    <dbReference type="NCBI Taxonomy" id="12968"/>
    <lineage>
        <taxon>Eukaryota</taxon>
        <taxon>Sar</taxon>
        <taxon>Stramenopiles</taxon>
        <taxon>Bigyra</taxon>
        <taxon>Opalozoa</taxon>
        <taxon>Opalinata</taxon>
        <taxon>Blastocystidae</taxon>
        <taxon>Blastocystis</taxon>
    </lineage>
</organism>
<dbReference type="OrthoDB" id="285729at2759"/>
<sequence>MPYARRNLRKKGPKVSLKQKNYIKFRKGAFGSQAIRKVWDNKKTIRQNYERLGLCTDVNAVKREEASNIKPVIVCSSGSCEEGESSDEYV</sequence>
<dbReference type="Proteomes" id="UP000008312">
    <property type="component" value="Unassembled WGS sequence"/>
</dbReference>
<keyword evidence="2" id="KW-1185">Reference proteome</keyword>
<name>D8LZE0_BLAHO</name>
<dbReference type="InParanoid" id="D8LZE0"/>
<dbReference type="InterPro" id="IPR019002">
    <property type="entry name" value="Ribosome_biogenesis_Nop16"/>
</dbReference>
<dbReference type="Pfam" id="PF09420">
    <property type="entry name" value="Nop16"/>
    <property type="match status" value="1"/>
</dbReference>
<proteinExistence type="predicted"/>
<dbReference type="RefSeq" id="XP_012895227.1">
    <property type="nucleotide sequence ID" value="XM_013039773.1"/>
</dbReference>
<gene>
    <name evidence="1" type="ORF">GSBLH_T00001371001</name>
</gene>
<evidence type="ECO:0000313" key="2">
    <source>
        <dbReference type="Proteomes" id="UP000008312"/>
    </source>
</evidence>